<evidence type="ECO:0000313" key="4">
    <source>
        <dbReference type="Proteomes" id="UP000605361"/>
    </source>
</evidence>
<gene>
    <name evidence="3" type="ORF">ITP53_04550</name>
</gene>
<dbReference type="Gene3D" id="3.40.50.300">
    <property type="entry name" value="P-loop containing nucleotide triphosphate hydrolases"/>
    <property type="match status" value="1"/>
</dbReference>
<dbReference type="Gene3D" id="1.25.40.10">
    <property type="entry name" value="Tetratricopeptide repeat domain"/>
    <property type="match status" value="2"/>
</dbReference>
<evidence type="ECO:0000256" key="1">
    <source>
        <dbReference type="SAM" id="MobiDB-lite"/>
    </source>
</evidence>
<dbReference type="Proteomes" id="UP000605361">
    <property type="component" value="Unassembled WGS sequence"/>
</dbReference>
<evidence type="ECO:0000313" key="3">
    <source>
        <dbReference type="EMBL" id="MBF8185018.1"/>
    </source>
</evidence>
<dbReference type="AlphaFoldDB" id="A0A931EZB7"/>
<dbReference type="PANTHER" id="PTHR47691">
    <property type="entry name" value="REGULATOR-RELATED"/>
    <property type="match status" value="1"/>
</dbReference>
<proteinExistence type="predicted"/>
<name>A0A931EZB7_9ACTN</name>
<dbReference type="EMBL" id="JADOGI010000008">
    <property type="protein sequence ID" value="MBF8185018.1"/>
    <property type="molecule type" value="Genomic_DNA"/>
</dbReference>
<dbReference type="InterPro" id="IPR011990">
    <property type="entry name" value="TPR-like_helical_dom_sf"/>
</dbReference>
<feature type="region of interest" description="Disordered" evidence="1">
    <location>
        <begin position="14"/>
        <end position="54"/>
    </location>
</feature>
<accession>A0A931EZB7</accession>
<dbReference type="InterPro" id="IPR049945">
    <property type="entry name" value="AAA_22"/>
</dbReference>
<evidence type="ECO:0000259" key="2">
    <source>
        <dbReference type="SMART" id="SM01043"/>
    </source>
</evidence>
<comment type="caution">
    <text evidence="3">The sequence shown here is derived from an EMBL/GenBank/DDBJ whole genome shotgun (WGS) entry which is preliminary data.</text>
</comment>
<dbReference type="SMART" id="SM01043">
    <property type="entry name" value="BTAD"/>
    <property type="match status" value="1"/>
</dbReference>
<dbReference type="Pfam" id="PF03704">
    <property type="entry name" value="BTAD"/>
    <property type="match status" value="1"/>
</dbReference>
<feature type="domain" description="Bacterial transcriptional activator" evidence="2">
    <location>
        <begin position="24"/>
        <end position="168"/>
    </location>
</feature>
<dbReference type="SUPFAM" id="SSF48452">
    <property type="entry name" value="TPR-like"/>
    <property type="match status" value="2"/>
</dbReference>
<reference evidence="3" key="1">
    <citation type="submission" date="2020-11" db="EMBL/GenBank/DDBJ databases">
        <title>Whole-genome analyses of Nonomuraea sp. K274.</title>
        <authorList>
            <person name="Veyisoglu A."/>
        </authorList>
    </citation>
    <scope>NUCLEOTIDE SEQUENCE</scope>
    <source>
        <strain evidence="3">K274</strain>
    </source>
</reference>
<protein>
    <submittedName>
        <fullName evidence="3">AAA family ATPase</fullName>
    </submittedName>
</protein>
<organism evidence="3 4">
    <name type="scientific">Nonomuraea cypriaca</name>
    <dbReference type="NCBI Taxonomy" id="1187855"/>
    <lineage>
        <taxon>Bacteria</taxon>
        <taxon>Bacillati</taxon>
        <taxon>Actinomycetota</taxon>
        <taxon>Actinomycetes</taxon>
        <taxon>Streptosporangiales</taxon>
        <taxon>Streptosporangiaceae</taxon>
        <taxon>Nonomuraea</taxon>
    </lineage>
</organism>
<dbReference type="PANTHER" id="PTHR47691:SF3">
    <property type="entry name" value="HTH-TYPE TRANSCRIPTIONAL REGULATOR RV0890C-RELATED"/>
    <property type="match status" value="1"/>
</dbReference>
<dbReference type="PRINTS" id="PR00364">
    <property type="entry name" value="DISEASERSIST"/>
</dbReference>
<sequence length="973" mass="104892">MGCAWPSRPRTCRCAPTRTSTASTGSLSAGEDVKTASSTPADPRSRPWLGHGGSTADLPAGSCLDAGVAAARRTPAVRLEDLRVAAAEDRFEAELRLGRHAHVLSELAEEAARHPLRERFAVLRMRALYAAGRRSDALDVYEDMRRGLAEELGVDPSAELQQTHLAVLRGELDRPRAHSEPPPGRLLTQLTSFVGREEEMSLLAGLMETSRLVTVVGPGGVGKTRLAVEAATRHPAYRRGRVWFVPLAEVSSPDRLADAVLGALRGFRPPETGHGATRLIERVAELLGADDAVLVLDNCEHLVAAVSVFGDQLLDLLPRLRVLATSRESLAVIGEALCPLGPLDVPAETAEPAEAGGSAAVRLFVDRAAAVQPGFALEESTAGPVADICRRLDGLPLALELAAARLRSMSVSQIAHRLDDRFRLLSSGNRAALPRQRTLLAVIEWSWDLLTDQERVLARRMSIFPGGASGAAIEAVCSDAGLPGEDVFYVLSSLVDKSIVAKTGDRYRMLETIRAYAAGRLRADERGIVAAGFARYFVGLGEEYEPLLRTGAHQLASIAMFDAEYDNLVFALRSAIDGGHADTAWRLLGPLYWYWNVRFDARSDDFVAEVLRFGDALPGHARAAFTAVHLLAGNSGTMPADSALVRSVLEDCARTGAMERCPALVVVAPAGAYLYGFDELAERELQRARQHPEQWARACALLVEAFIRADRGDWEGSATPRERAVREFEQTGERYGQAVSLAAMARAHSVEGEHDKAVAEAERSVTLAAELALEQEIYHRAWLATVRMRGGDLEGARRDVDAARRRASDRGQRHVEIELLLCVADLHRRSGEPEQADAALDRLEALAGELSMPCEVTASRVAPVRMANLLATGAAARARALLPEAVRGAFAVRDVASAAQLLARLLCLEGDPAGAATALGMSQVIRGAFDHGDPELRELTTELVRRLGQAGYDAAYRLGACLPRADALHRLTT</sequence>
<dbReference type="SUPFAM" id="SSF52540">
    <property type="entry name" value="P-loop containing nucleoside triphosphate hydrolases"/>
    <property type="match status" value="1"/>
</dbReference>
<dbReference type="InterPro" id="IPR005158">
    <property type="entry name" value="BTAD"/>
</dbReference>
<feature type="compositionally biased region" description="Low complexity" evidence="1">
    <location>
        <begin position="14"/>
        <end position="30"/>
    </location>
</feature>
<dbReference type="Pfam" id="PF13401">
    <property type="entry name" value="AAA_22"/>
    <property type="match status" value="1"/>
</dbReference>
<keyword evidence="4" id="KW-1185">Reference proteome</keyword>
<dbReference type="InterPro" id="IPR027417">
    <property type="entry name" value="P-loop_NTPase"/>
</dbReference>
<dbReference type="CDD" id="cd15831">
    <property type="entry name" value="BTAD"/>
    <property type="match status" value="1"/>
</dbReference>
<dbReference type="GO" id="GO:0016887">
    <property type="term" value="F:ATP hydrolysis activity"/>
    <property type="evidence" value="ECO:0007669"/>
    <property type="project" value="InterPro"/>
</dbReference>